<sequence>MTKDQNKETKSLHNTRQGKEREALYSKIRIGNANRVDEERYFELTGKPASSVPRRNKEAAALYNRIHVGNANQVDEERYFELTGKPASKVPRRNKEEQKLYKKIHVGRANQEDEQRYFELTGKHASRLSRRKKEEPALYDKIRRGTADKMDEQRYFELSGKLASSIPRESKEAAALYTKIRHGTANKVDEKRYYELTGKLASSVPRESKEKTFLYNKIRRGNANKIQEQRYFELTGKLASSVPRESKEHRLLYSKLRCGTATKQDLERYEDLRKKLKSRQQAVTTTTASTAQIGIKRKAQCSNKQHTKQITHQKKQKLLAARAAAVAVPTRTMTLRPRKGSINHACVLEETDSQDDEHSDVSCTDDCSEVYVAADDDSTDDGSHTLEEDNVFVDDTKLADDNLQTSHVESPLPAAEGEVQQQHPSIPSRDNNAVVFAHKTHGVGTGGEVSEHPPKETPMEHERGTAAVAEVLRTHVDTTFAGWVAATIPPEQHALPTTAPLTLQVQKNDHEGKENHNPHPRHHQGTVRSLRSVSNRPPTPVKSFQGDDDDQSTMSSAALGMKNIPPPPHRPKRASKHMTTSSPPAPRNGGNNPDVVCSSPIESSNATSTVSMTINPVLHTRPPPGNNHQSDSASLSSFTLRFCRSDLGPDWFVDVRVPASSDKLVRTVFNSGAVTRRLRKLTSDQKRGLQKGAKEVVMEYVNSKTNHVYRTFMTSDLAKFTTLNLHEEIERDDIGKIMEGAASPVTVHVYLRDKFGDDGSVAFSL</sequence>
<dbReference type="Proteomes" id="UP001153069">
    <property type="component" value="Unassembled WGS sequence"/>
</dbReference>
<feature type="compositionally biased region" description="Basic and acidic residues" evidence="1">
    <location>
        <begin position="1"/>
        <end position="24"/>
    </location>
</feature>
<protein>
    <submittedName>
        <fullName evidence="2">Uncharacterized protein</fullName>
    </submittedName>
</protein>
<comment type="caution">
    <text evidence="2">The sequence shown here is derived from an EMBL/GenBank/DDBJ whole genome shotgun (WGS) entry which is preliminary data.</text>
</comment>
<keyword evidence="3" id="KW-1185">Reference proteome</keyword>
<gene>
    <name evidence="2" type="ORF">SEMRO_814_G206410.1</name>
</gene>
<name>A0A9N8E8X4_9STRA</name>
<feature type="compositionally biased region" description="Polar residues" evidence="1">
    <location>
        <begin position="600"/>
        <end position="609"/>
    </location>
</feature>
<evidence type="ECO:0000256" key="1">
    <source>
        <dbReference type="SAM" id="MobiDB-lite"/>
    </source>
</evidence>
<feature type="compositionally biased region" description="Polar residues" evidence="1">
    <location>
        <begin position="526"/>
        <end position="536"/>
    </location>
</feature>
<organism evidence="2 3">
    <name type="scientific">Seminavis robusta</name>
    <dbReference type="NCBI Taxonomy" id="568900"/>
    <lineage>
        <taxon>Eukaryota</taxon>
        <taxon>Sar</taxon>
        <taxon>Stramenopiles</taxon>
        <taxon>Ochrophyta</taxon>
        <taxon>Bacillariophyta</taxon>
        <taxon>Bacillariophyceae</taxon>
        <taxon>Bacillariophycidae</taxon>
        <taxon>Naviculales</taxon>
        <taxon>Naviculaceae</taxon>
        <taxon>Seminavis</taxon>
    </lineage>
</organism>
<accession>A0A9N8E8X4</accession>
<feature type="region of interest" description="Disordered" evidence="1">
    <location>
        <begin position="510"/>
        <end position="609"/>
    </location>
</feature>
<evidence type="ECO:0000313" key="3">
    <source>
        <dbReference type="Proteomes" id="UP001153069"/>
    </source>
</evidence>
<feature type="region of interest" description="Disordered" evidence="1">
    <location>
        <begin position="1"/>
        <end position="26"/>
    </location>
</feature>
<proteinExistence type="predicted"/>
<reference evidence="2" key="1">
    <citation type="submission" date="2020-06" db="EMBL/GenBank/DDBJ databases">
        <authorList>
            <consortium name="Plant Systems Biology data submission"/>
        </authorList>
    </citation>
    <scope>NUCLEOTIDE SEQUENCE</scope>
    <source>
        <strain evidence="2">D6</strain>
    </source>
</reference>
<evidence type="ECO:0000313" key="2">
    <source>
        <dbReference type="EMBL" id="CAB9516906.1"/>
    </source>
</evidence>
<dbReference type="AlphaFoldDB" id="A0A9N8E8X4"/>
<dbReference type="EMBL" id="CAICTM010000813">
    <property type="protein sequence ID" value="CAB9516906.1"/>
    <property type="molecule type" value="Genomic_DNA"/>
</dbReference>